<dbReference type="InterPro" id="IPR006680">
    <property type="entry name" value="Amidohydro-rel"/>
</dbReference>
<organism evidence="3 4">
    <name type="scientific">Kitasatospora viridis</name>
    <dbReference type="NCBI Taxonomy" id="281105"/>
    <lineage>
        <taxon>Bacteria</taxon>
        <taxon>Bacillati</taxon>
        <taxon>Actinomycetota</taxon>
        <taxon>Actinomycetes</taxon>
        <taxon>Kitasatosporales</taxon>
        <taxon>Streptomycetaceae</taxon>
        <taxon>Kitasatospora</taxon>
    </lineage>
</organism>
<gene>
    <name evidence="3" type="ORF">FHX73_12254</name>
</gene>
<sequence>MRIDAHHHVWDLTRRPQPWLDAPELADIRRSFGPADLAPLAKAAGIGRTVLVQVLPDLDETREFLALAAAEPLVAGVVGWVDLTDPGIADTLAELRQGPGGDLLVGVRHLVQGEADPAWLARPDVRRGLRAVGEAGLCYDLLTLPHQLPAAIETVRALPEQRFVLDHLSKPPIARGEQDPWAELLRELAREPTVSCKLSGLVTEADRDHWTLADLRPYAEVALDAFGPERIMFGSDWPVCLLAASYGQVVSTAQDLTGRLAPHERAQVFAGTAARVYGLTVPSREAVLSQEDGA</sequence>
<evidence type="ECO:0000313" key="4">
    <source>
        <dbReference type="Proteomes" id="UP000317940"/>
    </source>
</evidence>
<reference evidence="3 4" key="1">
    <citation type="submission" date="2019-06" db="EMBL/GenBank/DDBJ databases">
        <title>Sequencing the genomes of 1000 actinobacteria strains.</title>
        <authorList>
            <person name="Klenk H.-P."/>
        </authorList>
    </citation>
    <scope>NUCLEOTIDE SEQUENCE [LARGE SCALE GENOMIC DNA]</scope>
    <source>
        <strain evidence="3 4">DSM 44826</strain>
    </source>
</reference>
<comment type="similarity">
    <text evidence="1">Belongs to the metallo-dependent hydrolases superfamily.</text>
</comment>
<dbReference type="PANTHER" id="PTHR43569">
    <property type="entry name" value="AMIDOHYDROLASE"/>
    <property type="match status" value="1"/>
</dbReference>
<comment type="caution">
    <text evidence="3">The sequence shown here is derived from an EMBL/GenBank/DDBJ whole genome shotgun (WGS) entry which is preliminary data.</text>
</comment>
<dbReference type="AlphaFoldDB" id="A0A561TVK3"/>
<dbReference type="OrthoDB" id="5450317at2"/>
<evidence type="ECO:0000259" key="2">
    <source>
        <dbReference type="Pfam" id="PF04909"/>
    </source>
</evidence>
<dbReference type="Gene3D" id="3.20.20.140">
    <property type="entry name" value="Metal-dependent hydrolases"/>
    <property type="match status" value="1"/>
</dbReference>
<protein>
    <submittedName>
        <fullName evidence="3">L-fuconolactonase</fullName>
    </submittedName>
</protein>
<evidence type="ECO:0000256" key="1">
    <source>
        <dbReference type="ARBA" id="ARBA00038310"/>
    </source>
</evidence>
<dbReference type="Proteomes" id="UP000317940">
    <property type="component" value="Unassembled WGS sequence"/>
</dbReference>
<dbReference type="RefSeq" id="WP_145908770.1">
    <property type="nucleotide sequence ID" value="NZ_BAAAMZ010000002.1"/>
</dbReference>
<dbReference type="InterPro" id="IPR052350">
    <property type="entry name" value="Metallo-dep_Lactonases"/>
</dbReference>
<dbReference type="GO" id="GO:0016787">
    <property type="term" value="F:hydrolase activity"/>
    <property type="evidence" value="ECO:0007669"/>
    <property type="project" value="InterPro"/>
</dbReference>
<keyword evidence="4" id="KW-1185">Reference proteome</keyword>
<dbReference type="Pfam" id="PF04909">
    <property type="entry name" value="Amidohydro_2"/>
    <property type="match status" value="1"/>
</dbReference>
<evidence type="ECO:0000313" key="3">
    <source>
        <dbReference type="EMBL" id="TWF91142.1"/>
    </source>
</evidence>
<dbReference type="EMBL" id="VIWT01000002">
    <property type="protein sequence ID" value="TWF91142.1"/>
    <property type="molecule type" value="Genomic_DNA"/>
</dbReference>
<dbReference type="InterPro" id="IPR032466">
    <property type="entry name" value="Metal_Hydrolase"/>
</dbReference>
<dbReference type="SUPFAM" id="SSF51556">
    <property type="entry name" value="Metallo-dependent hydrolases"/>
    <property type="match status" value="1"/>
</dbReference>
<name>A0A561TVK3_9ACTN</name>
<proteinExistence type="inferred from homology"/>
<feature type="domain" description="Amidohydrolase-related" evidence="2">
    <location>
        <begin position="3"/>
        <end position="279"/>
    </location>
</feature>
<accession>A0A561TVK3</accession>
<dbReference type="PANTHER" id="PTHR43569:SF2">
    <property type="entry name" value="AMIDOHYDROLASE-RELATED DOMAIN-CONTAINING PROTEIN"/>
    <property type="match status" value="1"/>
</dbReference>